<evidence type="ECO:0000256" key="12">
    <source>
        <dbReference type="ARBA" id="ARBA00023170"/>
    </source>
</evidence>
<dbReference type="InterPro" id="IPR036942">
    <property type="entry name" value="Beta-barrel_TonB_sf"/>
</dbReference>
<evidence type="ECO:0000256" key="4">
    <source>
        <dbReference type="ARBA" id="ARBA00022452"/>
    </source>
</evidence>
<evidence type="ECO:0000256" key="10">
    <source>
        <dbReference type="ARBA" id="ARBA00023077"/>
    </source>
</evidence>
<name>A0A430HNG7_9BURK</name>
<dbReference type="NCBIfam" id="NF007349">
    <property type="entry name" value="PRK09840.1"/>
    <property type="match status" value="1"/>
</dbReference>
<evidence type="ECO:0000256" key="6">
    <source>
        <dbReference type="ARBA" id="ARBA00022692"/>
    </source>
</evidence>
<evidence type="ECO:0000256" key="11">
    <source>
        <dbReference type="ARBA" id="ARBA00023136"/>
    </source>
</evidence>
<dbReference type="OrthoDB" id="9790771at2"/>
<keyword evidence="9" id="KW-0406">Ion transport</keyword>
<keyword evidence="10 15" id="KW-0798">TonB box</keyword>
<evidence type="ECO:0000256" key="16">
    <source>
        <dbReference type="SAM" id="SignalP"/>
    </source>
</evidence>
<feature type="domain" description="TonB-dependent receptor plug" evidence="18">
    <location>
        <begin position="75"/>
        <end position="174"/>
    </location>
</feature>
<keyword evidence="11 14" id="KW-0472">Membrane</keyword>
<evidence type="ECO:0000256" key="15">
    <source>
        <dbReference type="RuleBase" id="RU003357"/>
    </source>
</evidence>
<dbReference type="InterPro" id="IPR012910">
    <property type="entry name" value="Plug_dom"/>
</dbReference>
<feature type="signal peptide" evidence="16">
    <location>
        <begin position="1"/>
        <end position="33"/>
    </location>
</feature>
<dbReference type="InterPro" id="IPR010105">
    <property type="entry name" value="TonB_sidphr_rcpt"/>
</dbReference>
<dbReference type="AlphaFoldDB" id="A0A430HNG7"/>
<dbReference type="CDD" id="cd01347">
    <property type="entry name" value="ligand_gated_channel"/>
    <property type="match status" value="1"/>
</dbReference>
<keyword evidence="5" id="KW-0410">Iron transport</keyword>
<comment type="caution">
    <text evidence="19">The sequence shown here is derived from an EMBL/GenBank/DDBJ whole genome shotgun (WGS) entry which is preliminary data.</text>
</comment>
<dbReference type="GO" id="GO:0009279">
    <property type="term" value="C:cell outer membrane"/>
    <property type="evidence" value="ECO:0007669"/>
    <property type="project" value="UniProtKB-SubCell"/>
</dbReference>
<evidence type="ECO:0000259" key="18">
    <source>
        <dbReference type="Pfam" id="PF07715"/>
    </source>
</evidence>
<evidence type="ECO:0000256" key="9">
    <source>
        <dbReference type="ARBA" id="ARBA00023065"/>
    </source>
</evidence>
<dbReference type="Pfam" id="PF00593">
    <property type="entry name" value="TonB_dep_Rec_b-barrel"/>
    <property type="match status" value="1"/>
</dbReference>
<organism evidence="19 20">
    <name type="scientific">Massilia atriviolacea</name>
    <dbReference type="NCBI Taxonomy" id="2495579"/>
    <lineage>
        <taxon>Bacteria</taxon>
        <taxon>Pseudomonadati</taxon>
        <taxon>Pseudomonadota</taxon>
        <taxon>Betaproteobacteria</taxon>
        <taxon>Burkholderiales</taxon>
        <taxon>Oxalobacteraceae</taxon>
        <taxon>Telluria group</taxon>
        <taxon>Massilia</taxon>
    </lineage>
</organism>
<dbReference type="GO" id="GO:0015344">
    <property type="term" value="F:siderophore uptake transmembrane transporter activity"/>
    <property type="evidence" value="ECO:0007669"/>
    <property type="project" value="TreeGrafter"/>
</dbReference>
<dbReference type="InterPro" id="IPR000531">
    <property type="entry name" value="Beta-barrel_TonB"/>
</dbReference>
<evidence type="ECO:0000256" key="2">
    <source>
        <dbReference type="ARBA" id="ARBA00009810"/>
    </source>
</evidence>
<keyword evidence="7 16" id="KW-0732">Signal</keyword>
<keyword evidence="3 14" id="KW-0813">Transport</keyword>
<evidence type="ECO:0000313" key="19">
    <source>
        <dbReference type="EMBL" id="RSZ59049.1"/>
    </source>
</evidence>
<keyword evidence="4 14" id="KW-1134">Transmembrane beta strand</keyword>
<reference evidence="19 20" key="1">
    <citation type="submission" date="2018-12" db="EMBL/GenBank/DDBJ databases">
        <authorList>
            <person name="Yang E."/>
        </authorList>
    </citation>
    <scope>NUCLEOTIDE SEQUENCE [LARGE SCALE GENOMIC DNA]</scope>
    <source>
        <strain evidence="19 20">SOD</strain>
    </source>
</reference>
<evidence type="ECO:0000256" key="1">
    <source>
        <dbReference type="ARBA" id="ARBA00004571"/>
    </source>
</evidence>
<keyword evidence="6 14" id="KW-0812">Transmembrane</keyword>
<dbReference type="NCBIfam" id="TIGR01783">
    <property type="entry name" value="TonB-siderophor"/>
    <property type="match status" value="1"/>
</dbReference>
<evidence type="ECO:0000256" key="3">
    <source>
        <dbReference type="ARBA" id="ARBA00022448"/>
    </source>
</evidence>
<dbReference type="RefSeq" id="WP_126074253.1">
    <property type="nucleotide sequence ID" value="NZ_CP051166.1"/>
</dbReference>
<feature type="chain" id="PRO_5019272614" evidence="16">
    <location>
        <begin position="34"/>
        <end position="763"/>
    </location>
</feature>
<dbReference type="GO" id="GO:0038023">
    <property type="term" value="F:signaling receptor activity"/>
    <property type="evidence" value="ECO:0007669"/>
    <property type="project" value="InterPro"/>
</dbReference>
<comment type="similarity">
    <text evidence="2 14 15">Belongs to the TonB-dependent receptor family.</text>
</comment>
<evidence type="ECO:0000256" key="7">
    <source>
        <dbReference type="ARBA" id="ARBA00022729"/>
    </source>
</evidence>
<proteinExistence type="inferred from homology"/>
<dbReference type="PANTHER" id="PTHR32552">
    <property type="entry name" value="FERRICHROME IRON RECEPTOR-RELATED"/>
    <property type="match status" value="1"/>
</dbReference>
<dbReference type="Pfam" id="PF07715">
    <property type="entry name" value="Plug"/>
    <property type="match status" value="1"/>
</dbReference>
<evidence type="ECO:0000256" key="14">
    <source>
        <dbReference type="PROSITE-ProRule" id="PRU01360"/>
    </source>
</evidence>
<dbReference type="FunFam" id="2.170.130.10:FF:000001">
    <property type="entry name" value="Catecholate siderophore TonB-dependent receptor"/>
    <property type="match status" value="1"/>
</dbReference>
<evidence type="ECO:0000259" key="17">
    <source>
        <dbReference type="Pfam" id="PF00593"/>
    </source>
</evidence>
<feature type="domain" description="TonB-dependent receptor-like beta-barrel" evidence="17">
    <location>
        <begin position="279"/>
        <end position="731"/>
    </location>
</feature>
<dbReference type="Gene3D" id="2.170.130.10">
    <property type="entry name" value="TonB-dependent receptor, plug domain"/>
    <property type="match status" value="1"/>
</dbReference>
<evidence type="ECO:0000313" key="20">
    <source>
        <dbReference type="Proteomes" id="UP000278085"/>
    </source>
</evidence>
<dbReference type="InterPro" id="IPR039426">
    <property type="entry name" value="TonB-dep_rcpt-like"/>
</dbReference>
<keyword evidence="12 19" id="KW-0675">Receptor</keyword>
<dbReference type="PANTHER" id="PTHR32552:SF89">
    <property type="entry name" value="CATECHOLATE SIDEROPHORE RECEPTOR FIU"/>
    <property type="match status" value="1"/>
</dbReference>
<dbReference type="Gene3D" id="2.40.170.20">
    <property type="entry name" value="TonB-dependent receptor, beta-barrel domain"/>
    <property type="match status" value="1"/>
</dbReference>
<dbReference type="SUPFAM" id="SSF56935">
    <property type="entry name" value="Porins"/>
    <property type="match status" value="1"/>
</dbReference>
<keyword evidence="20" id="KW-1185">Reference proteome</keyword>
<gene>
    <name evidence="19" type="ORF">EJB06_12030</name>
</gene>
<evidence type="ECO:0000256" key="5">
    <source>
        <dbReference type="ARBA" id="ARBA00022496"/>
    </source>
</evidence>
<keyword evidence="13 14" id="KW-0998">Cell outer membrane</keyword>
<evidence type="ECO:0000256" key="13">
    <source>
        <dbReference type="ARBA" id="ARBA00023237"/>
    </source>
</evidence>
<evidence type="ECO:0000256" key="8">
    <source>
        <dbReference type="ARBA" id="ARBA00023004"/>
    </source>
</evidence>
<protein>
    <submittedName>
        <fullName evidence="19">Catecholate siderophore receptor Fiu</fullName>
    </submittedName>
</protein>
<dbReference type="PROSITE" id="PS52016">
    <property type="entry name" value="TONB_DEPENDENT_REC_3"/>
    <property type="match status" value="1"/>
</dbReference>
<dbReference type="EMBL" id="RXLQ01000005">
    <property type="protein sequence ID" value="RSZ59049.1"/>
    <property type="molecule type" value="Genomic_DNA"/>
</dbReference>
<accession>A0A430HNG7</accession>
<sequence>MAPIKSRKHAQSRFNQHMSAALAALLVPVAAHAAADAPQAKTLPEVQVVSKTAEESTNDFKADRAASPKYTETLLNTAQTVTVIKKELIAQQGAVTLTEALRNTPGVGTFFLGENGNTTTGDTIYMRGFDSSTSIFVDGVRDIGSISRDVFNVEQLDVLKGPAGTDTGRSSPTGSVNMVTKQALMESGTTGSVVAGSGKQKRATVDYATILSAEKGIALRLNALAQDSGTPGRDVVKNKRWALAPSLAFGLNSPTRVYLNYLHVDQDNIPTGGVPTIGLPGYKSPDARAFLTTAPRVNPENFYGSASDYDNVKADMFTAKVEHDFSPAVKLQNTTRYGKTAQDYLLTAFMGTSANLKTPNVNDLSTWTITRGNRTVKDQTNTILTNQSVATVNLDLGGMKHTFVGGLELTSEEQTNYSYTGAGTMAVDSLYAPNPYSAITGLNLVRNGVGTNAKVDTQSVYLFDTIKLGDKWIFNVGGRMDHFSVNYHATSLSTAAANPTLPVGTLVPTTLKLSDTVGNGKISALYKPTADSSVYALIATSKQPPGTNFTLSTSANSASNPKYDPQQSTTTEIGTKWDFLKQKLSLTAALYKTTVKNELEQDPVDLLYYQTGRKQVKGIELGVTGEVARNWLVSAGYARMDTEVSNGKVVTASGINNLNYTPKDAFTSWTSYTLPMGLKIGAGARYVGKLLRGTDGAVGTPAFADAYWVVDAMASYSVSKNVDLQLNLYNLADKEYIAQINKSGYRYTPGAPRSASLTANFRF</sequence>
<comment type="subcellular location">
    <subcellularLocation>
        <location evidence="1 14">Cell outer membrane</location>
        <topology evidence="1 14">Multi-pass membrane protein</topology>
    </subcellularLocation>
</comment>
<dbReference type="GO" id="GO:0015891">
    <property type="term" value="P:siderophore transport"/>
    <property type="evidence" value="ECO:0007669"/>
    <property type="project" value="InterPro"/>
</dbReference>
<keyword evidence="8" id="KW-0408">Iron</keyword>
<dbReference type="InterPro" id="IPR037066">
    <property type="entry name" value="Plug_dom_sf"/>
</dbReference>
<dbReference type="Proteomes" id="UP000278085">
    <property type="component" value="Unassembled WGS sequence"/>
</dbReference>